<dbReference type="InterPro" id="IPR035906">
    <property type="entry name" value="MetI-like_sf"/>
</dbReference>
<evidence type="ECO:0000313" key="9">
    <source>
        <dbReference type="EMBL" id="OGF41304.1"/>
    </source>
</evidence>
<dbReference type="Gene3D" id="1.10.3720.10">
    <property type="entry name" value="MetI-like"/>
    <property type="match status" value="2"/>
</dbReference>
<dbReference type="PANTHER" id="PTHR30183">
    <property type="entry name" value="MOLYBDENUM TRANSPORT SYSTEM PERMEASE PROTEIN MODB"/>
    <property type="match status" value="1"/>
</dbReference>
<dbReference type="GO" id="GO:0005886">
    <property type="term" value="C:plasma membrane"/>
    <property type="evidence" value="ECO:0007669"/>
    <property type="project" value="UniProtKB-SubCell"/>
</dbReference>
<feature type="transmembrane region" description="Helical" evidence="7">
    <location>
        <begin position="12"/>
        <end position="36"/>
    </location>
</feature>
<feature type="transmembrane region" description="Helical" evidence="7">
    <location>
        <begin position="279"/>
        <end position="301"/>
    </location>
</feature>
<keyword evidence="3" id="KW-1003">Cell membrane</keyword>
<feature type="domain" description="ABC transmembrane type-1" evidence="8">
    <location>
        <begin position="319"/>
        <end position="505"/>
    </location>
</feature>
<reference evidence="9 10" key="1">
    <citation type="journal article" date="2016" name="Nat. Commun.">
        <title>Thousands of microbial genomes shed light on interconnected biogeochemical processes in an aquifer system.</title>
        <authorList>
            <person name="Anantharaman K."/>
            <person name="Brown C.T."/>
            <person name="Hug L.A."/>
            <person name="Sharon I."/>
            <person name="Castelle C.J."/>
            <person name="Probst A.J."/>
            <person name="Thomas B.C."/>
            <person name="Singh A."/>
            <person name="Wilkins M.J."/>
            <person name="Karaoz U."/>
            <person name="Brodie E.L."/>
            <person name="Williams K.H."/>
            <person name="Hubbard S.S."/>
            <person name="Banfield J.F."/>
        </authorList>
    </citation>
    <scope>NUCLEOTIDE SEQUENCE [LARGE SCALE GENOMIC DNA]</scope>
</reference>
<evidence type="ECO:0000259" key="8">
    <source>
        <dbReference type="PROSITE" id="PS50928"/>
    </source>
</evidence>
<feature type="transmembrane region" description="Helical" evidence="7">
    <location>
        <begin position="90"/>
        <end position="111"/>
    </location>
</feature>
<feature type="transmembrane region" description="Helical" evidence="7">
    <location>
        <begin position="357"/>
        <end position="380"/>
    </location>
</feature>
<dbReference type="PROSITE" id="PS50928">
    <property type="entry name" value="ABC_TM1"/>
    <property type="match status" value="2"/>
</dbReference>
<evidence type="ECO:0000256" key="5">
    <source>
        <dbReference type="ARBA" id="ARBA00022989"/>
    </source>
</evidence>
<comment type="subcellular location">
    <subcellularLocation>
        <location evidence="1 7">Cell membrane</location>
        <topology evidence="1 7">Multi-pass membrane protein</topology>
    </subcellularLocation>
</comment>
<organism evidence="9 10">
    <name type="scientific">Candidatus Falkowbacteria bacterium RIFOXYD2_FULL_34_120</name>
    <dbReference type="NCBI Taxonomy" id="1798007"/>
    <lineage>
        <taxon>Bacteria</taxon>
        <taxon>Candidatus Falkowiibacteriota</taxon>
    </lineage>
</organism>
<name>A0A1F5TR99_9BACT</name>
<dbReference type="Pfam" id="PF00528">
    <property type="entry name" value="BPD_transp_1"/>
    <property type="match status" value="2"/>
</dbReference>
<dbReference type="CDD" id="cd06261">
    <property type="entry name" value="TM_PBP2"/>
    <property type="match status" value="2"/>
</dbReference>
<keyword evidence="4 7" id="KW-0812">Transmembrane</keyword>
<sequence>MALTKRQKKISMIGFLVAIVFFLFFVFLPAVYILSYVWKVESMFSQTVIRAVSTSFFIGLMVVVINLIFGLPLAWAMVRGKTWVSGWLDNLVDLSLVVPTAALGFSIYLYWGSKYGIASLFGLEDGFVSRGVIMIILLHVVFTIPYMIRSVGAAISHIDIDLEEAAVTLGANPFTIFRTISLPLFRDGVIVGSVLSFTRSLSETGATMMVAGAVSTAPVLIVGLKQMGDMPGASGASIFLILSAMAVLFFAKFFLREKTINIEKVYPNFEKSLFMLKPLLNIILAIFFILIVFLPTIFIVLYNITSLNFFMSGMLIKSLVISFSLAFIATLINLFFSVPLAYLIARNIFGLGRFFDGLNEIVLLVPTSALGLSLALFWNNFFANEFLILLLTHLSFTFPLLVKPLAAAFKDISHSLEEAAYSLGANTKTMFVTILLPLIKPAIIAGSIMAFMRSLSETGATFAVSKNIKTIPIVIVDMVKTDNLSQAAFACTILFFISLVFLLILKYNKLSKLR</sequence>
<feature type="transmembrane region" description="Helical" evidence="7">
    <location>
        <begin position="205"/>
        <end position="224"/>
    </location>
</feature>
<dbReference type="PANTHER" id="PTHR30183:SF3">
    <property type="entry name" value="MOLYBDENUM TRANSPORT SYSTEM PERMEASE PROTEIN MODB"/>
    <property type="match status" value="1"/>
</dbReference>
<keyword evidence="6 7" id="KW-0472">Membrane</keyword>
<feature type="transmembrane region" description="Helical" evidence="7">
    <location>
        <begin position="236"/>
        <end position="255"/>
    </location>
</feature>
<accession>A0A1F5TR99</accession>
<evidence type="ECO:0000256" key="3">
    <source>
        <dbReference type="ARBA" id="ARBA00022475"/>
    </source>
</evidence>
<dbReference type="SUPFAM" id="SSF161098">
    <property type="entry name" value="MetI-like"/>
    <property type="match status" value="2"/>
</dbReference>
<feature type="transmembrane region" description="Helical" evidence="7">
    <location>
        <begin position="430"/>
        <end position="452"/>
    </location>
</feature>
<proteinExistence type="inferred from homology"/>
<comment type="similarity">
    <text evidence="7">Belongs to the binding-protein-dependent transport system permease family.</text>
</comment>
<feature type="transmembrane region" description="Helical" evidence="7">
    <location>
        <begin position="487"/>
        <end position="505"/>
    </location>
</feature>
<feature type="transmembrane region" description="Helical" evidence="7">
    <location>
        <begin position="386"/>
        <end position="409"/>
    </location>
</feature>
<keyword evidence="2 7" id="KW-0813">Transport</keyword>
<feature type="transmembrane region" description="Helical" evidence="7">
    <location>
        <begin position="56"/>
        <end position="78"/>
    </location>
</feature>
<evidence type="ECO:0000256" key="2">
    <source>
        <dbReference type="ARBA" id="ARBA00022448"/>
    </source>
</evidence>
<evidence type="ECO:0000313" key="10">
    <source>
        <dbReference type="Proteomes" id="UP000177579"/>
    </source>
</evidence>
<keyword evidence="5 7" id="KW-1133">Transmembrane helix</keyword>
<dbReference type="EMBL" id="MFGO01000011">
    <property type="protein sequence ID" value="OGF41304.1"/>
    <property type="molecule type" value="Genomic_DNA"/>
</dbReference>
<protein>
    <recommendedName>
        <fullName evidence="8">ABC transmembrane type-1 domain-containing protein</fullName>
    </recommendedName>
</protein>
<dbReference type="Proteomes" id="UP000177579">
    <property type="component" value="Unassembled WGS sequence"/>
</dbReference>
<evidence type="ECO:0000256" key="4">
    <source>
        <dbReference type="ARBA" id="ARBA00022692"/>
    </source>
</evidence>
<gene>
    <name evidence="9" type="ORF">A2531_00380</name>
</gene>
<comment type="caution">
    <text evidence="9">The sequence shown here is derived from an EMBL/GenBank/DDBJ whole genome shotgun (WGS) entry which is preliminary data.</text>
</comment>
<dbReference type="InterPro" id="IPR000515">
    <property type="entry name" value="MetI-like"/>
</dbReference>
<feature type="transmembrane region" description="Helical" evidence="7">
    <location>
        <begin position="131"/>
        <end position="148"/>
    </location>
</feature>
<evidence type="ECO:0000256" key="7">
    <source>
        <dbReference type="RuleBase" id="RU363032"/>
    </source>
</evidence>
<dbReference type="GO" id="GO:0055085">
    <property type="term" value="P:transmembrane transport"/>
    <property type="evidence" value="ECO:0007669"/>
    <property type="project" value="InterPro"/>
</dbReference>
<feature type="domain" description="ABC transmembrane type-1" evidence="8">
    <location>
        <begin position="52"/>
        <end position="251"/>
    </location>
</feature>
<feature type="transmembrane region" description="Helical" evidence="7">
    <location>
        <begin position="321"/>
        <end position="345"/>
    </location>
</feature>
<evidence type="ECO:0000256" key="6">
    <source>
        <dbReference type="ARBA" id="ARBA00023136"/>
    </source>
</evidence>
<dbReference type="AlphaFoldDB" id="A0A1F5TR99"/>
<evidence type="ECO:0000256" key="1">
    <source>
        <dbReference type="ARBA" id="ARBA00004651"/>
    </source>
</evidence>